<keyword evidence="5" id="KW-1133">Transmembrane helix</keyword>
<dbReference type="GO" id="GO:0046872">
    <property type="term" value="F:metal ion binding"/>
    <property type="evidence" value="ECO:0007669"/>
    <property type="project" value="UniProtKB-UniRule"/>
</dbReference>
<dbReference type="SUPFAM" id="SSF55856">
    <property type="entry name" value="Cytochrome b5-like heme/steroid binding domain"/>
    <property type="match status" value="1"/>
</dbReference>
<keyword evidence="9" id="KW-1185">Reference proteome</keyword>
<feature type="compositionally biased region" description="Polar residues" evidence="6">
    <location>
        <begin position="96"/>
        <end position="115"/>
    </location>
</feature>
<accession>A0A4Z1FPL6</accession>
<dbReference type="GO" id="GO:0020037">
    <property type="term" value="F:heme binding"/>
    <property type="evidence" value="ECO:0007669"/>
    <property type="project" value="UniProtKB-UniRule"/>
</dbReference>
<sequence>MSPSSFSLPNIGTANLTAIIATSSLYIYLIALHQHQQKTLLADQEREQERVRLSQLQSQFQSQRQKQKIQTQPPNSRGGYTSSQSSSGSRTGRYSENQSQIGNRDQRQYYNSNSHPSSNTYTNTYPPPPFSKMSKTFSPSEVAAHKDAENGMYLIIDENVYDVTNFLEEHPGGAKILKRVAGKDASKQFWKYHNENVLKKYGEKLKIGAVGEKAKL</sequence>
<evidence type="ECO:0000259" key="7">
    <source>
        <dbReference type="PROSITE" id="PS50255"/>
    </source>
</evidence>
<dbReference type="AlphaFoldDB" id="A0A4Z1FPL6"/>
<feature type="compositionally biased region" description="Low complexity" evidence="6">
    <location>
        <begin position="53"/>
        <end position="95"/>
    </location>
</feature>
<keyword evidence="2 5" id="KW-0479">Metal-binding</keyword>
<dbReference type="SMART" id="SM01117">
    <property type="entry name" value="Cyt-b5"/>
    <property type="match status" value="1"/>
</dbReference>
<evidence type="ECO:0000256" key="2">
    <source>
        <dbReference type="ARBA" id="ARBA00022723"/>
    </source>
</evidence>
<evidence type="ECO:0000256" key="5">
    <source>
        <dbReference type="RuleBase" id="RU362121"/>
    </source>
</evidence>
<feature type="domain" description="Cytochrome b5 heme-binding" evidence="7">
    <location>
        <begin position="134"/>
        <end position="211"/>
    </location>
</feature>
<dbReference type="InterPro" id="IPR001199">
    <property type="entry name" value="Cyt_B5-like_heme/steroid-bd"/>
</dbReference>
<evidence type="ECO:0000256" key="6">
    <source>
        <dbReference type="SAM" id="MobiDB-lite"/>
    </source>
</evidence>
<evidence type="ECO:0000313" key="8">
    <source>
        <dbReference type="EMBL" id="TGO24413.1"/>
    </source>
</evidence>
<dbReference type="Proteomes" id="UP000297910">
    <property type="component" value="Unassembled WGS sequence"/>
</dbReference>
<dbReference type="PANTHER" id="PTHR19359:SF14">
    <property type="entry name" value="CYTOCHROME B5 A"/>
    <property type="match status" value="1"/>
</dbReference>
<protein>
    <recommendedName>
        <fullName evidence="7">Cytochrome b5 heme-binding domain-containing protein</fullName>
    </recommendedName>
</protein>
<dbReference type="PROSITE" id="PS50255">
    <property type="entry name" value="CYTOCHROME_B5_2"/>
    <property type="match status" value="1"/>
</dbReference>
<keyword evidence="5" id="KW-0812">Transmembrane</keyword>
<feature type="transmembrane region" description="Helical" evidence="5">
    <location>
        <begin position="12"/>
        <end position="31"/>
    </location>
</feature>
<dbReference type="InterPro" id="IPR050668">
    <property type="entry name" value="Cytochrome_b5"/>
</dbReference>
<dbReference type="InterPro" id="IPR036400">
    <property type="entry name" value="Cyt_B5-like_heme/steroid_sf"/>
</dbReference>
<evidence type="ECO:0000256" key="1">
    <source>
        <dbReference type="ARBA" id="ARBA00022617"/>
    </source>
</evidence>
<dbReference type="InterPro" id="IPR018506">
    <property type="entry name" value="Cyt_B5_heme-BS"/>
</dbReference>
<dbReference type="EMBL" id="PQXI01000103">
    <property type="protein sequence ID" value="TGO24413.1"/>
    <property type="molecule type" value="Genomic_DNA"/>
</dbReference>
<gene>
    <name evidence="8" type="ORF">BPAE_0103g00140</name>
</gene>
<proteinExistence type="inferred from homology"/>
<dbReference type="PRINTS" id="PR00363">
    <property type="entry name" value="CYTOCHROMEB5"/>
</dbReference>
<organism evidence="8 9">
    <name type="scientific">Botrytis paeoniae</name>
    <dbReference type="NCBI Taxonomy" id="278948"/>
    <lineage>
        <taxon>Eukaryota</taxon>
        <taxon>Fungi</taxon>
        <taxon>Dikarya</taxon>
        <taxon>Ascomycota</taxon>
        <taxon>Pezizomycotina</taxon>
        <taxon>Leotiomycetes</taxon>
        <taxon>Helotiales</taxon>
        <taxon>Sclerotiniaceae</taxon>
        <taxon>Botrytis</taxon>
    </lineage>
</organism>
<dbReference type="Gene3D" id="3.10.120.10">
    <property type="entry name" value="Cytochrome b5-like heme/steroid binding domain"/>
    <property type="match status" value="1"/>
</dbReference>
<dbReference type="PROSITE" id="PS00191">
    <property type="entry name" value="CYTOCHROME_B5_1"/>
    <property type="match status" value="1"/>
</dbReference>
<feature type="region of interest" description="Disordered" evidence="6">
    <location>
        <begin position="52"/>
        <end position="133"/>
    </location>
</feature>
<evidence type="ECO:0000256" key="3">
    <source>
        <dbReference type="ARBA" id="ARBA00023004"/>
    </source>
</evidence>
<dbReference type="PANTHER" id="PTHR19359">
    <property type="entry name" value="CYTOCHROME B5"/>
    <property type="match status" value="1"/>
</dbReference>
<dbReference type="GO" id="GO:0016020">
    <property type="term" value="C:membrane"/>
    <property type="evidence" value="ECO:0007669"/>
    <property type="project" value="TreeGrafter"/>
</dbReference>
<keyword evidence="1 5" id="KW-0349">Heme</keyword>
<dbReference type="Pfam" id="PF00173">
    <property type="entry name" value="Cyt-b5"/>
    <property type="match status" value="1"/>
</dbReference>
<reference evidence="8 9" key="1">
    <citation type="submission" date="2017-12" db="EMBL/GenBank/DDBJ databases">
        <title>Comparative genomics of Botrytis spp.</title>
        <authorList>
            <person name="Valero-Jimenez C.A."/>
            <person name="Tapia P."/>
            <person name="Veloso J."/>
            <person name="Silva-Moreno E."/>
            <person name="Staats M."/>
            <person name="Valdes J.H."/>
            <person name="Van Kan J.A.L."/>
        </authorList>
    </citation>
    <scope>NUCLEOTIDE SEQUENCE [LARGE SCALE GENOMIC DNA]</scope>
    <source>
        <strain evidence="8 9">Bp0003</strain>
    </source>
</reference>
<evidence type="ECO:0000313" key="9">
    <source>
        <dbReference type="Proteomes" id="UP000297910"/>
    </source>
</evidence>
<evidence type="ECO:0000256" key="4">
    <source>
        <dbReference type="ARBA" id="ARBA00038168"/>
    </source>
</evidence>
<keyword evidence="3 5" id="KW-0408">Iron</keyword>
<keyword evidence="5" id="KW-0472">Membrane</keyword>
<name>A0A4Z1FPL6_9HELO</name>
<comment type="similarity">
    <text evidence="4 5">Belongs to the cytochrome b5 family.</text>
</comment>
<comment type="caution">
    <text evidence="8">The sequence shown here is derived from an EMBL/GenBank/DDBJ whole genome shotgun (WGS) entry which is preliminary data.</text>
</comment>